<evidence type="ECO:0000313" key="4">
    <source>
        <dbReference type="Proteomes" id="UP000256297"/>
    </source>
</evidence>
<evidence type="ECO:0000313" key="1">
    <source>
        <dbReference type="EMBL" id="SOY75980.1"/>
    </source>
</evidence>
<reference evidence="4 5" key="1">
    <citation type="submission" date="2018-01" db="EMBL/GenBank/DDBJ databases">
        <authorList>
            <person name="Clerissi C."/>
        </authorList>
    </citation>
    <scope>NUCLEOTIDE SEQUENCE [LARGE SCALE GENOMIC DNA]</scope>
    <source>
        <strain evidence="2">Cupriavidus taiwanensis LMG 19430</strain>
        <strain evidence="1">Cupriavidus taiwanensis STM 3521</strain>
        <strain evidence="3">Cupriavidus taiwanensis STM 6021</strain>
        <plasmid evidence="4">cbm2589_p</plasmid>
        <plasmid evidence="5">cbm2594_p</plasmid>
    </source>
</reference>
<evidence type="ECO:0000313" key="5">
    <source>
        <dbReference type="Proteomes" id="UP000257139"/>
    </source>
</evidence>
<organism evidence="3 5">
    <name type="scientific">Cupriavidus taiwanensis</name>
    <dbReference type="NCBI Taxonomy" id="164546"/>
    <lineage>
        <taxon>Bacteria</taxon>
        <taxon>Pseudomonadati</taxon>
        <taxon>Pseudomonadota</taxon>
        <taxon>Betaproteobacteria</taxon>
        <taxon>Burkholderiales</taxon>
        <taxon>Burkholderiaceae</taxon>
        <taxon>Cupriavidus</taxon>
    </lineage>
</organism>
<dbReference type="AlphaFoldDB" id="A0A375DSL8"/>
<name>A0A375DSL8_9BURK</name>
<dbReference type="EMBL" id="OFSN01000047">
    <property type="protein sequence ID" value="SOY77849.1"/>
    <property type="molecule type" value="Genomic_DNA"/>
</dbReference>
<dbReference type="EMBL" id="OGUU01000026">
    <property type="protein sequence ID" value="SPC25230.1"/>
    <property type="molecule type" value="Genomic_DNA"/>
</dbReference>
<evidence type="ECO:0000313" key="2">
    <source>
        <dbReference type="EMBL" id="SOY77849.1"/>
    </source>
</evidence>
<evidence type="ECO:0008006" key="6">
    <source>
        <dbReference type="Google" id="ProtNLM"/>
    </source>
</evidence>
<dbReference type="EMBL" id="OFSP01000059">
    <property type="protein sequence ID" value="SOY75980.1"/>
    <property type="molecule type" value="Genomic_DNA"/>
</dbReference>
<geneLocation type="plasmid" evidence="4">
    <name>cbm2589_p</name>
</geneLocation>
<geneLocation type="plasmid" evidence="5">
    <name>cbm2594_p</name>
</geneLocation>
<proteinExistence type="predicted"/>
<dbReference type="Proteomes" id="UP000256297">
    <property type="component" value="Plasmid CBM2589_p"/>
</dbReference>
<dbReference type="Proteomes" id="UP000257016">
    <property type="component" value="Unassembled WGS sequence"/>
</dbReference>
<comment type="caution">
    <text evidence="3">The sequence shown here is derived from an EMBL/GenBank/DDBJ whole genome shotgun (WGS) entry which is preliminary data.</text>
</comment>
<sequence>MSSYVAAVDASIFVVLGESMFEFCVQHPSGIEKAAYAMQDTKIPHNPRRWNMTYNILALLPSLLPAAIAWAKSMTDPVIRNGSALTEQGLSVASAVGVAMPERIHIAMVDSLPMPQDETLRNVVCSTGLFGPDTVGLTLGYAILIAEGHATRRLLTHEFRHVHQYEKAGSIEKFLLAYLAEIATFGYFDAPLEIDARDHELH</sequence>
<evidence type="ECO:0000313" key="3">
    <source>
        <dbReference type="EMBL" id="SPC25230.1"/>
    </source>
</evidence>
<protein>
    <recommendedName>
        <fullName evidence="6">DUF4157 domain-containing protein</fullName>
    </recommendedName>
</protein>
<accession>A0A375DSL8</accession>
<dbReference type="Proteomes" id="UP000257139">
    <property type="component" value="Plasmid CBM2594_p"/>
</dbReference>
<gene>
    <name evidence="2" type="ORF">CBM2586_P270007</name>
    <name evidence="1" type="ORF">CBM2589_P270007</name>
    <name evidence="3" type="ORF">CBM2594_P200006</name>
</gene>